<dbReference type="OrthoDB" id="2331100at2759"/>
<dbReference type="Gene3D" id="2.60.40.420">
    <property type="entry name" value="Cupredoxins - blue copper proteins"/>
    <property type="match status" value="1"/>
</dbReference>
<dbReference type="Proteomes" id="UP000800035">
    <property type="component" value="Unassembled WGS sequence"/>
</dbReference>
<dbReference type="EMBL" id="ML976990">
    <property type="protein sequence ID" value="KAF1957195.1"/>
    <property type="molecule type" value="Genomic_DNA"/>
</dbReference>
<dbReference type="PANTHER" id="PTHR34883:SF8">
    <property type="entry name" value="EXTRACELLULAR SERINE-RICH PROTEIN (AFU_ORTHOLOGUE AFUA_6G00670)"/>
    <property type="match status" value="1"/>
</dbReference>
<dbReference type="PANTHER" id="PTHR34883">
    <property type="entry name" value="SERINE-RICH PROTEIN, PUTATIVE-RELATED-RELATED"/>
    <property type="match status" value="1"/>
</dbReference>
<evidence type="ECO:0000256" key="1">
    <source>
        <dbReference type="SAM" id="Phobius"/>
    </source>
</evidence>
<reference evidence="3" key="1">
    <citation type="journal article" date="2020" name="Stud. Mycol.">
        <title>101 Dothideomycetes genomes: a test case for predicting lifestyles and emergence of pathogens.</title>
        <authorList>
            <person name="Haridas S."/>
            <person name="Albert R."/>
            <person name="Binder M."/>
            <person name="Bloem J."/>
            <person name="Labutti K."/>
            <person name="Salamov A."/>
            <person name="Andreopoulos B."/>
            <person name="Baker S."/>
            <person name="Barry K."/>
            <person name="Bills G."/>
            <person name="Bluhm B."/>
            <person name="Cannon C."/>
            <person name="Castanera R."/>
            <person name="Culley D."/>
            <person name="Daum C."/>
            <person name="Ezra D."/>
            <person name="Gonzalez J."/>
            <person name="Henrissat B."/>
            <person name="Kuo A."/>
            <person name="Liang C."/>
            <person name="Lipzen A."/>
            <person name="Lutzoni F."/>
            <person name="Magnuson J."/>
            <person name="Mondo S."/>
            <person name="Nolan M."/>
            <person name="Ohm R."/>
            <person name="Pangilinan J."/>
            <person name="Park H.-J."/>
            <person name="Ramirez L."/>
            <person name="Alfaro M."/>
            <person name="Sun H."/>
            <person name="Tritt A."/>
            <person name="Yoshinaga Y."/>
            <person name="Zwiers L.-H."/>
            <person name="Turgeon B."/>
            <person name="Goodwin S."/>
            <person name="Spatafora J."/>
            <person name="Crous P."/>
            <person name="Grigoriev I."/>
        </authorList>
    </citation>
    <scope>NUCLEOTIDE SEQUENCE</scope>
    <source>
        <strain evidence="3">CBS 675.92</strain>
    </source>
</reference>
<evidence type="ECO:0000256" key="2">
    <source>
        <dbReference type="SAM" id="SignalP"/>
    </source>
</evidence>
<keyword evidence="4" id="KW-1185">Reference proteome</keyword>
<organism evidence="3 4">
    <name type="scientific">Byssothecium circinans</name>
    <dbReference type="NCBI Taxonomy" id="147558"/>
    <lineage>
        <taxon>Eukaryota</taxon>
        <taxon>Fungi</taxon>
        <taxon>Dikarya</taxon>
        <taxon>Ascomycota</taxon>
        <taxon>Pezizomycotina</taxon>
        <taxon>Dothideomycetes</taxon>
        <taxon>Pleosporomycetidae</taxon>
        <taxon>Pleosporales</taxon>
        <taxon>Massarineae</taxon>
        <taxon>Massarinaceae</taxon>
        <taxon>Byssothecium</taxon>
    </lineage>
</organism>
<dbReference type="SUPFAM" id="SSF49503">
    <property type="entry name" value="Cupredoxins"/>
    <property type="match status" value="1"/>
</dbReference>
<dbReference type="InterPro" id="IPR008972">
    <property type="entry name" value="Cupredoxin"/>
</dbReference>
<gene>
    <name evidence="3" type="ORF">CC80DRAFT_547913</name>
</gene>
<dbReference type="InterPro" id="IPR052953">
    <property type="entry name" value="Ser-rich/MCO-related"/>
</dbReference>
<keyword evidence="2" id="KW-0732">Signal</keyword>
<dbReference type="AlphaFoldDB" id="A0A6A5TX25"/>
<protein>
    <recommendedName>
        <fullName evidence="5">Cupredoxin</fullName>
    </recommendedName>
</protein>
<keyword evidence="1" id="KW-1133">Transmembrane helix</keyword>
<name>A0A6A5TX25_9PLEO</name>
<evidence type="ECO:0008006" key="5">
    <source>
        <dbReference type="Google" id="ProtNLM"/>
    </source>
</evidence>
<feature type="transmembrane region" description="Helical" evidence="1">
    <location>
        <begin position="175"/>
        <end position="197"/>
    </location>
</feature>
<dbReference type="PROSITE" id="PS51257">
    <property type="entry name" value="PROKAR_LIPOPROTEIN"/>
    <property type="match status" value="1"/>
</dbReference>
<evidence type="ECO:0000313" key="3">
    <source>
        <dbReference type="EMBL" id="KAF1957195.1"/>
    </source>
</evidence>
<feature type="signal peptide" evidence="2">
    <location>
        <begin position="1"/>
        <end position="25"/>
    </location>
</feature>
<proteinExistence type="predicted"/>
<keyword evidence="1" id="KW-0812">Transmembrane</keyword>
<evidence type="ECO:0000313" key="4">
    <source>
        <dbReference type="Proteomes" id="UP000800035"/>
    </source>
</evidence>
<sequence>MATRNRGVVLSLLLIGCLFVDWVTATATARVFNITVGYDEQGREAAVFVPDIVMAHVGDVINFHFHLNANQSASKNHTVIRAAYGKPCTPYEETTKDGKKTSFTFHGGGSATNAGPDPRIVINDTEPIFFYNSLDEACSANQMIGAINPNSTQTLARQKQLADPRVRLPPIGKGILVGGAVGVLLFLGIAMAVCFFAGRRSGRSDGFGLGVSWTRRKEARERDQEERRRRALLGGWRW</sequence>
<feature type="chain" id="PRO_5025341958" description="Cupredoxin" evidence="2">
    <location>
        <begin position="26"/>
        <end position="238"/>
    </location>
</feature>
<keyword evidence="1" id="KW-0472">Membrane</keyword>
<accession>A0A6A5TX25</accession>